<dbReference type="InterPro" id="IPR006657">
    <property type="entry name" value="MoPterin_dinucl-bd_dom"/>
</dbReference>
<keyword evidence="4" id="KW-0004">4Fe-4S</keyword>
<name>W1YB91_9ZZZZ</name>
<evidence type="ECO:0000256" key="5">
    <source>
        <dbReference type="ARBA" id="ARBA00023002"/>
    </source>
</evidence>
<evidence type="ECO:0000256" key="2">
    <source>
        <dbReference type="ARBA" id="ARBA00004196"/>
    </source>
</evidence>
<comment type="cofactor">
    <cofactor evidence="1">
        <name>[4Fe-4S] cluster</name>
        <dbReference type="ChEBI" id="CHEBI:49883"/>
    </cofactor>
</comment>
<proteinExistence type="inferred from homology"/>
<keyword evidence="4" id="KW-0408">Iron</keyword>
<dbReference type="GO" id="GO:0043546">
    <property type="term" value="F:molybdopterin cofactor binding"/>
    <property type="evidence" value="ECO:0007669"/>
    <property type="project" value="InterPro"/>
</dbReference>
<dbReference type="GO" id="GO:0009061">
    <property type="term" value="P:anaerobic respiration"/>
    <property type="evidence" value="ECO:0007669"/>
    <property type="project" value="TreeGrafter"/>
</dbReference>
<dbReference type="Gene3D" id="2.40.40.20">
    <property type="match status" value="1"/>
</dbReference>
<organism evidence="7">
    <name type="scientific">human gut metagenome</name>
    <dbReference type="NCBI Taxonomy" id="408170"/>
    <lineage>
        <taxon>unclassified sequences</taxon>
        <taxon>metagenomes</taxon>
        <taxon>organismal metagenomes</taxon>
    </lineage>
</organism>
<dbReference type="SUPFAM" id="SSF50692">
    <property type="entry name" value="ADC-like"/>
    <property type="match status" value="1"/>
</dbReference>
<keyword evidence="4" id="KW-0479">Metal-binding</keyword>
<keyword evidence="4" id="KW-0411">Iron-sulfur</keyword>
<dbReference type="GO" id="GO:0009055">
    <property type="term" value="F:electron transfer activity"/>
    <property type="evidence" value="ECO:0007669"/>
    <property type="project" value="TreeGrafter"/>
</dbReference>
<keyword evidence="5" id="KW-0560">Oxidoreductase</keyword>
<evidence type="ECO:0000256" key="4">
    <source>
        <dbReference type="ARBA" id="ARBA00022485"/>
    </source>
</evidence>
<dbReference type="GO" id="GO:0030313">
    <property type="term" value="C:cell envelope"/>
    <property type="evidence" value="ECO:0007669"/>
    <property type="project" value="UniProtKB-SubCell"/>
</dbReference>
<protein>
    <submittedName>
        <fullName evidence="7">Formate dehydrogenase-O major subunit</fullName>
    </submittedName>
</protein>
<dbReference type="Pfam" id="PF01568">
    <property type="entry name" value="Molydop_binding"/>
    <property type="match status" value="1"/>
</dbReference>
<feature type="domain" description="Molybdopterin dinucleotide-binding" evidence="6">
    <location>
        <begin position="2"/>
        <end position="76"/>
    </location>
</feature>
<evidence type="ECO:0000259" key="6">
    <source>
        <dbReference type="Pfam" id="PF01568"/>
    </source>
</evidence>
<dbReference type="PANTHER" id="PTHR43598:SF1">
    <property type="entry name" value="FORMATE DEHYDROGENASE-O MAJOR SUBUNIT"/>
    <property type="match status" value="1"/>
</dbReference>
<comment type="caution">
    <text evidence="7">The sequence shown here is derived from an EMBL/GenBank/DDBJ whole genome shotgun (WGS) entry which is preliminary data.</text>
</comment>
<evidence type="ECO:0000313" key="7">
    <source>
        <dbReference type="EMBL" id="ETJ38409.1"/>
    </source>
</evidence>
<dbReference type="GO" id="GO:0016491">
    <property type="term" value="F:oxidoreductase activity"/>
    <property type="evidence" value="ECO:0007669"/>
    <property type="project" value="UniProtKB-KW"/>
</dbReference>
<gene>
    <name evidence="7" type="ORF">Q604_UNBC07476G0001</name>
</gene>
<dbReference type="InterPro" id="IPR009010">
    <property type="entry name" value="Asp_de-COase-like_dom_sf"/>
</dbReference>
<dbReference type="PANTHER" id="PTHR43598">
    <property type="entry name" value="TUNGSTEN-CONTAINING FORMYLMETHANOFURAN DEHYDROGENASE 2 SUBUNIT B"/>
    <property type="match status" value="1"/>
</dbReference>
<evidence type="ECO:0000256" key="3">
    <source>
        <dbReference type="ARBA" id="ARBA00010312"/>
    </source>
</evidence>
<dbReference type="GO" id="GO:0030151">
    <property type="term" value="F:molybdenum ion binding"/>
    <property type="evidence" value="ECO:0007669"/>
    <property type="project" value="TreeGrafter"/>
</dbReference>
<evidence type="ECO:0000256" key="1">
    <source>
        <dbReference type="ARBA" id="ARBA00001966"/>
    </source>
</evidence>
<dbReference type="EMBL" id="AZMM01007476">
    <property type="protein sequence ID" value="ETJ38409.1"/>
    <property type="molecule type" value="Genomic_DNA"/>
</dbReference>
<sequence>AQGDTVKVSSNRGYIKAKAVVTKRIRTLKANGKDIDTIGIPIHWGYEGVAKKGFIANTLTPFVGDANTQTPEFKSFLVNVEKV</sequence>
<dbReference type="AlphaFoldDB" id="W1YB91"/>
<accession>W1YB91</accession>
<reference evidence="7" key="1">
    <citation type="submission" date="2013-12" db="EMBL/GenBank/DDBJ databases">
        <title>A Varibaculum cambriense genome reconstructed from a premature infant gut community with otherwise low bacterial novelty that shifts toward anaerobic metabolism during the third week of life.</title>
        <authorList>
            <person name="Brown C.T."/>
            <person name="Sharon I."/>
            <person name="Thomas B.C."/>
            <person name="Castelle C.J."/>
            <person name="Morowitz M.J."/>
            <person name="Banfield J.F."/>
        </authorList>
    </citation>
    <scope>NUCLEOTIDE SEQUENCE</scope>
</reference>
<dbReference type="GO" id="GO:0051539">
    <property type="term" value="F:4 iron, 4 sulfur cluster binding"/>
    <property type="evidence" value="ECO:0007669"/>
    <property type="project" value="UniProtKB-KW"/>
</dbReference>
<comment type="similarity">
    <text evidence="3">Belongs to the prokaryotic molybdopterin-containing oxidoreductase family.</text>
</comment>
<feature type="non-terminal residue" evidence="7">
    <location>
        <position position="1"/>
    </location>
</feature>
<comment type="subcellular location">
    <subcellularLocation>
        <location evidence="2">Cell envelope</location>
    </subcellularLocation>
</comment>